<name>A0A4Z0C7T3_9BURK</name>
<keyword evidence="2" id="KW-0472">Membrane</keyword>
<evidence type="ECO:0000313" key="4">
    <source>
        <dbReference type="Proteomes" id="UP000297839"/>
    </source>
</evidence>
<evidence type="ECO:0000313" key="3">
    <source>
        <dbReference type="EMBL" id="TFZ07663.1"/>
    </source>
</evidence>
<keyword evidence="2" id="KW-1133">Transmembrane helix</keyword>
<sequence>MNGMPGVDPGIRRDDSKGQERRPELCHAGLDPASTSGDRVMREDRSTFAFTGSGEDLRRHLRRDRLVNLLLGGLYTPVVRRRQARYLASNTALDGTSVQWTDVPRSRLPALLLLLLFVGLRVAGEFGEGPPMPLVIAGGVLMLPYLWAVSAARSLDALSWRGMHLRFTATWPAIYRASWPLFALGLPWAVAQPWVTAKLQGAAPDLRWLWPISAVALVAYPLLVRQGYEWHRLRVSAATVDGHAVRSPTGFGPYLRQWLATTALVLVTAVAPVLLLRHLLGIALTPADPNDVASLAVPLVAAMIAFLLSTPARAWHEARMFRLWWDGARVGGLARIECRLDAAAFTRLRTPATARALLTLGRSRSEAAVAAWRMKLDSLTVGLEGPPR</sequence>
<reference evidence="3 4" key="1">
    <citation type="submission" date="2019-03" db="EMBL/GenBank/DDBJ databases">
        <title>Ramlibacter sp. 18x22-1, whole genome shotgun sequence.</title>
        <authorList>
            <person name="Zhang X."/>
            <person name="Feng G."/>
            <person name="Zhu H."/>
        </authorList>
    </citation>
    <scope>NUCLEOTIDE SEQUENCE [LARGE SCALE GENOMIC DNA]</scope>
    <source>
        <strain evidence="3 4">18x22-1</strain>
    </source>
</reference>
<keyword evidence="4" id="KW-1185">Reference proteome</keyword>
<dbReference type="Pfam" id="PF05987">
    <property type="entry name" value="DUF898"/>
    <property type="match status" value="1"/>
</dbReference>
<feature type="region of interest" description="Disordered" evidence="1">
    <location>
        <begin position="1"/>
        <end position="42"/>
    </location>
</feature>
<gene>
    <name evidence="3" type="ORF">EZ216_00410</name>
</gene>
<dbReference type="EMBL" id="SMLK01000001">
    <property type="protein sequence ID" value="TFZ07663.1"/>
    <property type="molecule type" value="Genomic_DNA"/>
</dbReference>
<protein>
    <submittedName>
        <fullName evidence="3">DUF898 family protein</fullName>
    </submittedName>
</protein>
<dbReference type="OrthoDB" id="9765721at2"/>
<organism evidence="3 4">
    <name type="scientific">Ramlibacter humi</name>
    <dbReference type="NCBI Taxonomy" id="2530451"/>
    <lineage>
        <taxon>Bacteria</taxon>
        <taxon>Pseudomonadati</taxon>
        <taxon>Pseudomonadota</taxon>
        <taxon>Betaproteobacteria</taxon>
        <taxon>Burkholderiales</taxon>
        <taxon>Comamonadaceae</taxon>
        <taxon>Ramlibacter</taxon>
    </lineage>
</organism>
<feature type="transmembrane region" description="Helical" evidence="2">
    <location>
        <begin position="292"/>
        <end position="312"/>
    </location>
</feature>
<feature type="compositionally biased region" description="Basic and acidic residues" evidence="1">
    <location>
        <begin position="10"/>
        <end position="25"/>
    </location>
</feature>
<keyword evidence="2" id="KW-0812">Transmembrane</keyword>
<comment type="caution">
    <text evidence="3">The sequence shown here is derived from an EMBL/GenBank/DDBJ whole genome shotgun (WGS) entry which is preliminary data.</text>
</comment>
<evidence type="ECO:0000256" key="1">
    <source>
        <dbReference type="SAM" id="MobiDB-lite"/>
    </source>
</evidence>
<evidence type="ECO:0000256" key="2">
    <source>
        <dbReference type="SAM" id="Phobius"/>
    </source>
</evidence>
<feature type="transmembrane region" description="Helical" evidence="2">
    <location>
        <begin position="258"/>
        <end position="280"/>
    </location>
</feature>
<feature type="transmembrane region" description="Helical" evidence="2">
    <location>
        <begin position="207"/>
        <end position="224"/>
    </location>
</feature>
<accession>A0A4Z0C7T3</accession>
<dbReference type="InterPro" id="IPR010295">
    <property type="entry name" value="DUF898"/>
</dbReference>
<dbReference type="AlphaFoldDB" id="A0A4Z0C7T3"/>
<dbReference type="Proteomes" id="UP000297839">
    <property type="component" value="Unassembled WGS sequence"/>
</dbReference>
<proteinExistence type="predicted"/>
<feature type="transmembrane region" description="Helical" evidence="2">
    <location>
        <begin position="132"/>
        <end position="152"/>
    </location>
</feature>
<feature type="transmembrane region" description="Helical" evidence="2">
    <location>
        <begin position="173"/>
        <end position="195"/>
    </location>
</feature>